<feature type="region of interest" description="Disordered" evidence="1">
    <location>
        <begin position="619"/>
        <end position="693"/>
    </location>
</feature>
<feature type="region of interest" description="Disordered" evidence="1">
    <location>
        <begin position="975"/>
        <end position="1028"/>
    </location>
</feature>
<feature type="region of interest" description="Disordered" evidence="1">
    <location>
        <begin position="510"/>
        <end position="539"/>
    </location>
</feature>
<dbReference type="InterPro" id="IPR058934">
    <property type="entry name" value="YMC020W-like"/>
</dbReference>
<sequence>MASRLSASVAKRASQDSISRQAEGATQQADPESAQRILRSTSPQSQLPVRASTSKVRVSSTGNIGVPRRMRTASTASTTSIITQSLLTSPALATTGTSAPETVISGFSSTSGAPGGSAATTLQAATDLATPSVKSASWFTSRTKPKNVSLDTGGMPPSTSTTMLSTPSVNVDAESTSIEPSVAPVMSVSPEAQLPTFEIQPPTPALSQGPNMALDQHLPAIFESNPGSPPSSPSPASLPSNAASTSPSPQPFTPAVIHGTLMSNSTPVSPTLHSRASTPPPASASTSAIAVPKPKRSWFGSPSRPATPASRPQSRTGSAPASPSKPSLVRPRVATTPERSITPAPAPPDTELDVPQAAAPRPSTPPPVYPLALQLDVDTVVDRDAMRAPPPGGEDAAGVDEEPPVYTASERATGARSRVVSATVAAAPSAATAVAQKETKAPPKRASPGSVDDTVPSLPHTPTEEGAGAGGGSSSGSSRSGGGAARFVLSLPLLGRAKLPLGVMLGASGAGSVPADLERESSPSLHSDSSTTPPVEDGPVVANAVKEDARDAPAIEAGKPSQVQSMQGPASPNSMQDMADADRVSRVGPASRPEGAPHTDAHAAAGASWWNYVGWTAASTTSSPPQTDDATASAPAPEAAGDSPDALEPVQGVDTPSNGTTPVKEEEGAKEANEAPPVQAGEARNGDEQNGVPPAQQVATWYAPWAWYSPSPSRAQSLVAAEDTASAVASPVPDAVQEPQPSANLPLPDPDPPTLLPPVESGLAIPPALVWEPETTITTSLSNWAAYFTARSRVKMLGGRTIEPSEVIRDSNGMEVMEVDFEDDTAPDARGRTDSAGAPTGNRLLMDRSRSTSRAPRQGSPAPGGAAPNARVTTTTSSTLTTATMSSTTTTTSAPPSRPSSPAPAYPKKPPAAPAPPNLVLPTWADTFFVAPRSVLPPRAPSPPTPPPPDTPKMAHEDTVLSKTLKLVGSVLFATGAPAPSAPPSPSSPSSPSSRRHPHHTTRPSRLARVASASSGVTVQVDSDESEGEGLDVLERHRQAAFRAWGQELPKAWRVLQEGAIEEGGSSSASVDARPRKIRRRGSWGSSHGGPERIYADAGEEAGGMHDVLRGCRRVVVIGIHGWFPGAMIRTVLGEPTGTSSKFANMTEQALHAFEAEHGVHLEKITKIPLEGDGTIERRVDKLYTNLLANPEWIADLHAADAIIVATHSQGSIVSTHLLDRLIRDGHIVTRKNVDAVRGDALKNVVMAMGEGGVGGGVGAGADGTAMRRLQRVCCLALCGIHLGPLRYLSSSTLVGPYLQYFESTAARELFEFQNTDSAVSKAYVAALENVVNHGTKIVYVASLNDQVVPIYSGLFTAVSHPLILRALYIDGDAYHSSDFLSNLLVLLLRILNAGIPDSGLLAHLSEATAGSLNGVGHSAAYEELATYSLAVKYLFLTNEGAAAERALALEPFNATHEQNDYEIPWALRDVIADARVAHFFGREIGALRDAFREWHPKTAILRDLKRKLQPITRLPTSFSMAAGGGNSSLLGGSKL</sequence>
<feature type="compositionally biased region" description="Low complexity" evidence="1">
    <location>
        <begin position="301"/>
        <end position="315"/>
    </location>
</feature>
<feature type="compositionally biased region" description="Low complexity" evidence="1">
    <location>
        <begin position="619"/>
        <end position="646"/>
    </location>
</feature>
<dbReference type="EMBL" id="KN817535">
    <property type="protein sequence ID" value="KJA24769.1"/>
    <property type="molecule type" value="Genomic_DNA"/>
</dbReference>
<feature type="compositionally biased region" description="Polar residues" evidence="1">
    <location>
        <begin position="1012"/>
        <end position="1021"/>
    </location>
</feature>
<feature type="domain" description="YMC020W-like alpha/beta hydrolase" evidence="2">
    <location>
        <begin position="1112"/>
        <end position="1231"/>
    </location>
</feature>
<feature type="compositionally biased region" description="Polar residues" evidence="1">
    <location>
        <begin position="316"/>
        <end position="325"/>
    </location>
</feature>
<feature type="region of interest" description="Disordered" evidence="1">
    <location>
        <begin position="725"/>
        <end position="756"/>
    </location>
</feature>
<feature type="compositionally biased region" description="Gly residues" evidence="1">
    <location>
        <begin position="467"/>
        <end position="482"/>
    </location>
</feature>
<feature type="compositionally biased region" description="Polar residues" evidence="1">
    <location>
        <begin position="561"/>
        <end position="576"/>
    </location>
</feature>
<feature type="region of interest" description="Disordered" evidence="1">
    <location>
        <begin position="554"/>
        <end position="602"/>
    </location>
</feature>
<feature type="region of interest" description="Disordered" evidence="1">
    <location>
        <begin position="823"/>
        <end position="919"/>
    </location>
</feature>
<feature type="compositionally biased region" description="Low complexity" evidence="1">
    <location>
        <begin position="155"/>
        <end position="166"/>
    </location>
</feature>
<reference evidence="4" key="1">
    <citation type="submission" date="2014-04" db="EMBL/GenBank/DDBJ databases">
        <title>Evolutionary Origins and Diversification of the Mycorrhizal Mutualists.</title>
        <authorList>
            <consortium name="DOE Joint Genome Institute"/>
            <consortium name="Mycorrhizal Genomics Consortium"/>
            <person name="Kohler A."/>
            <person name="Kuo A."/>
            <person name="Nagy L.G."/>
            <person name="Floudas D."/>
            <person name="Copeland A."/>
            <person name="Barry K.W."/>
            <person name="Cichocki N."/>
            <person name="Veneault-Fourrey C."/>
            <person name="LaButti K."/>
            <person name="Lindquist E.A."/>
            <person name="Lipzen A."/>
            <person name="Lundell T."/>
            <person name="Morin E."/>
            <person name="Murat C."/>
            <person name="Riley R."/>
            <person name="Ohm R."/>
            <person name="Sun H."/>
            <person name="Tunlid A."/>
            <person name="Henrissat B."/>
            <person name="Grigoriev I.V."/>
            <person name="Hibbett D.S."/>
            <person name="Martin F."/>
        </authorList>
    </citation>
    <scope>NUCLEOTIDE SEQUENCE [LARGE SCALE GENOMIC DNA]</scope>
    <source>
        <strain evidence="4">FD-334 SS-4</strain>
    </source>
</reference>
<protein>
    <recommendedName>
        <fullName evidence="2">YMC020W-like alpha/beta hydrolase domain-containing protein</fullName>
    </recommendedName>
</protein>
<feature type="compositionally biased region" description="Pro residues" evidence="1">
    <location>
        <begin position="896"/>
        <end position="919"/>
    </location>
</feature>
<feature type="region of interest" description="Disordered" evidence="1">
    <location>
        <begin position="1062"/>
        <end position="1089"/>
    </location>
</feature>
<dbReference type="PANTHER" id="PTHR47349">
    <property type="entry name" value="CHROMOSOME 8, WHOLE GENOME SHOTGUN SEQUENCE"/>
    <property type="match status" value="1"/>
</dbReference>
<feature type="compositionally biased region" description="Low complexity" evidence="1">
    <location>
        <begin position="234"/>
        <end position="247"/>
    </location>
</feature>
<feature type="compositionally biased region" description="Basic and acidic residues" evidence="1">
    <location>
        <begin position="663"/>
        <end position="673"/>
    </location>
</feature>
<name>A0A0D2P1J3_HYPSF</name>
<feature type="compositionally biased region" description="Pro residues" evidence="1">
    <location>
        <begin position="980"/>
        <end position="989"/>
    </location>
</feature>
<dbReference type="PANTHER" id="PTHR47349:SF1">
    <property type="entry name" value="AER328WP"/>
    <property type="match status" value="1"/>
</dbReference>
<gene>
    <name evidence="3" type="ORF">HYPSUDRAFT_38427</name>
</gene>
<feature type="region of interest" description="Disordered" evidence="1">
    <location>
        <begin position="1"/>
        <end position="77"/>
    </location>
</feature>
<feature type="compositionally biased region" description="Polar residues" evidence="1">
    <location>
        <begin position="38"/>
        <end position="63"/>
    </location>
</feature>
<organism evidence="3 4">
    <name type="scientific">Hypholoma sublateritium (strain FD-334 SS-4)</name>
    <dbReference type="NCBI Taxonomy" id="945553"/>
    <lineage>
        <taxon>Eukaryota</taxon>
        <taxon>Fungi</taxon>
        <taxon>Dikarya</taxon>
        <taxon>Basidiomycota</taxon>
        <taxon>Agaricomycotina</taxon>
        <taxon>Agaricomycetes</taxon>
        <taxon>Agaricomycetidae</taxon>
        <taxon>Agaricales</taxon>
        <taxon>Agaricineae</taxon>
        <taxon>Strophariaceae</taxon>
        <taxon>Hypholoma</taxon>
    </lineage>
</organism>
<feature type="compositionally biased region" description="Pro residues" evidence="1">
    <location>
        <begin position="747"/>
        <end position="756"/>
    </location>
</feature>
<dbReference type="Proteomes" id="UP000054270">
    <property type="component" value="Unassembled WGS sequence"/>
</dbReference>
<feature type="region of interest" description="Disordered" evidence="1">
    <location>
        <begin position="220"/>
        <end position="370"/>
    </location>
</feature>
<accession>A0A0D2P1J3</accession>
<feature type="region of interest" description="Disordered" evidence="1">
    <location>
        <begin position="144"/>
        <end position="166"/>
    </location>
</feature>
<feature type="compositionally biased region" description="Low complexity" evidence="1">
    <location>
        <begin position="725"/>
        <end position="736"/>
    </location>
</feature>
<proteinExistence type="predicted"/>
<feature type="compositionally biased region" description="Basic residues" evidence="1">
    <location>
        <begin position="994"/>
        <end position="1003"/>
    </location>
</feature>
<dbReference type="OrthoDB" id="5598028at2759"/>
<evidence type="ECO:0000259" key="2">
    <source>
        <dbReference type="Pfam" id="PF26147"/>
    </source>
</evidence>
<dbReference type="InterPro" id="IPR058933">
    <property type="entry name" value="YMC020W-like_ab_hydrolase"/>
</dbReference>
<keyword evidence="4" id="KW-1185">Reference proteome</keyword>
<dbReference type="OMA" id="FNATHEQ"/>
<feature type="compositionally biased region" description="Low complexity" evidence="1">
    <location>
        <begin position="522"/>
        <end position="534"/>
    </location>
</feature>
<evidence type="ECO:0000313" key="3">
    <source>
        <dbReference type="EMBL" id="KJA24769.1"/>
    </source>
</evidence>
<feature type="domain" description="YMC020W-like alpha/beta hydrolase" evidence="2">
    <location>
        <begin position="1271"/>
        <end position="1472"/>
    </location>
</feature>
<feature type="compositionally biased region" description="Pro residues" evidence="1">
    <location>
        <begin position="938"/>
        <end position="951"/>
    </location>
</feature>
<feature type="compositionally biased region" description="Polar residues" evidence="1">
    <location>
        <begin position="261"/>
        <end position="275"/>
    </location>
</feature>
<feature type="compositionally biased region" description="Low complexity" evidence="1">
    <location>
        <begin position="854"/>
        <end position="895"/>
    </location>
</feature>
<evidence type="ECO:0000256" key="1">
    <source>
        <dbReference type="SAM" id="MobiDB-lite"/>
    </source>
</evidence>
<evidence type="ECO:0000313" key="4">
    <source>
        <dbReference type="Proteomes" id="UP000054270"/>
    </source>
</evidence>
<dbReference type="Pfam" id="PF26147">
    <property type="entry name" value="AB_HYDROLASE_YMC0-YMC35"/>
    <property type="match status" value="2"/>
</dbReference>
<feature type="region of interest" description="Disordered" evidence="1">
    <location>
        <begin position="430"/>
        <end position="482"/>
    </location>
</feature>
<feature type="region of interest" description="Disordered" evidence="1">
    <location>
        <begin position="935"/>
        <end position="955"/>
    </location>
</feature>
<feature type="compositionally biased region" description="Polar residues" evidence="1">
    <location>
        <begin position="15"/>
        <end position="30"/>
    </location>
</feature>